<evidence type="ECO:0000313" key="2">
    <source>
        <dbReference type="Proteomes" id="UP001208570"/>
    </source>
</evidence>
<dbReference type="Proteomes" id="UP001208570">
    <property type="component" value="Unassembled WGS sequence"/>
</dbReference>
<comment type="caution">
    <text evidence="1">The sequence shown here is derived from an EMBL/GenBank/DDBJ whole genome shotgun (WGS) entry which is preliminary data.</text>
</comment>
<dbReference type="EMBL" id="JAODUP010000050">
    <property type="protein sequence ID" value="KAK2165428.1"/>
    <property type="molecule type" value="Genomic_DNA"/>
</dbReference>
<dbReference type="PANTHER" id="PTHR47526:SF3">
    <property type="entry name" value="PHD-TYPE DOMAIN-CONTAINING PROTEIN"/>
    <property type="match status" value="1"/>
</dbReference>
<accession>A0AAD9NEA2</accession>
<protein>
    <submittedName>
        <fullName evidence="1">Uncharacterized protein</fullName>
    </submittedName>
</protein>
<organism evidence="1 2">
    <name type="scientific">Paralvinella palmiformis</name>
    <dbReference type="NCBI Taxonomy" id="53620"/>
    <lineage>
        <taxon>Eukaryota</taxon>
        <taxon>Metazoa</taxon>
        <taxon>Spiralia</taxon>
        <taxon>Lophotrochozoa</taxon>
        <taxon>Annelida</taxon>
        <taxon>Polychaeta</taxon>
        <taxon>Sedentaria</taxon>
        <taxon>Canalipalpata</taxon>
        <taxon>Terebellida</taxon>
        <taxon>Terebelliformia</taxon>
        <taxon>Alvinellidae</taxon>
        <taxon>Paralvinella</taxon>
    </lineage>
</organism>
<name>A0AAD9NEA2_9ANNE</name>
<dbReference type="AlphaFoldDB" id="A0AAD9NEA2"/>
<keyword evidence="2" id="KW-1185">Reference proteome</keyword>
<proteinExistence type="predicted"/>
<dbReference type="PANTHER" id="PTHR47526">
    <property type="entry name" value="ATP-DEPENDENT DNA HELICASE"/>
    <property type="match status" value="1"/>
</dbReference>
<evidence type="ECO:0000313" key="1">
    <source>
        <dbReference type="EMBL" id="KAK2165428.1"/>
    </source>
</evidence>
<sequence>MVAAVRKKKLNPRSIKSPCERVHASLAAHNQFESGWVKTVLYYKPIDSPHCILKANVTPSQRVNDTPHHPWIGLHEKDRVVTAAHCDCMAGLGESSSHVAALLFKVEAAVRLGYTRCGCTELPCYWNNDFVKKVKPAPVHCIQFYKKSANKKLCQQSKQNRYGAPSISTDKEENKLLHSLASCSRKPVGLSLLKEQYQPFCWKTTAELESLGKQLTSLYKQEYASMTLTELNSEVEEILASLVVTDAVNQAACTAWFQMHAGRITASRAHSILHTRLDHPSASAVTVVSLCMMLQLRRVRNTKLMPCQLTATLGDIQSSGSARWVFAYARNSHTLEHHQMGWPAVTAMLAEW</sequence>
<gene>
    <name evidence="1" type="ORF">LSH36_50g00065</name>
</gene>
<reference evidence="1" key="1">
    <citation type="journal article" date="2023" name="Mol. Biol. Evol.">
        <title>Third-Generation Sequencing Reveals the Adaptive Role of the Epigenome in Three Deep-Sea Polychaetes.</title>
        <authorList>
            <person name="Perez M."/>
            <person name="Aroh O."/>
            <person name="Sun Y."/>
            <person name="Lan Y."/>
            <person name="Juniper S.K."/>
            <person name="Young C.R."/>
            <person name="Angers B."/>
            <person name="Qian P.Y."/>
        </authorList>
    </citation>
    <scope>NUCLEOTIDE SEQUENCE</scope>
    <source>
        <strain evidence="1">P08H-3</strain>
    </source>
</reference>